<reference evidence="1" key="1">
    <citation type="journal article" date="2023" name="G3 (Bethesda)">
        <title>Whole genome assembly and annotation of the endangered Caribbean coral Acropora cervicornis.</title>
        <authorList>
            <person name="Selwyn J.D."/>
            <person name="Vollmer S.V."/>
        </authorList>
    </citation>
    <scope>NUCLEOTIDE SEQUENCE</scope>
    <source>
        <strain evidence="1">K2</strain>
    </source>
</reference>
<comment type="caution">
    <text evidence="1">The sequence shown here is derived from an EMBL/GenBank/DDBJ whole genome shotgun (WGS) entry which is preliminary data.</text>
</comment>
<proteinExistence type="predicted"/>
<dbReference type="Proteomes" id="UP001249851">
    <property type="component" value="Unassembled WGS sequence"/>
</dbReference>
<dbReference type="AlphaFoldDB" id="A0AAD9R3H2"/>
<name>A0AAD9R3H2_ACRCE</name>
<keyword evidence="2" id="KW-1185">Reference proteome</keyword>
<evidence type="ECO:0000313" key="1">
    <source>
        <dbReference type="EMBL" id="KAK2572366.1"/>
    </source>
</evidence>
<organism evidence="1 2">
    <name type="scientific">Acropora cervicornis</name>
    <name type="common">Staghorn coral</name>
    <dbReference type="NCBI Taxonomy" id="6130"/>
    <lineage>
        <taxon>Eukaryota</taxon>
        <taxon>Metazoa</taxon>
        <taxon>Cnidaria</taxon>
        <taxon>Anthozoa</taxon>
        <taxon>Hexacorallia</taxon>
        <taxon>Scleractinia</taxon>
        <taxon>Astrocoeniina</taxon>
        <taxon>Acroporidae</taxon>
        <taxon>Acropora</taxon>
    </lineage>
</organism>
<evidence type="ECO:0000313" key="2">
    <source>
        <dbReference type="Proteomes" id="UP001249851"/>
    </source>
</evidence>
<sequence>MMWFQTLKTKQTIRSICTQNGQGQVAGLEYTDKKSEVHALKREIPPLMLDEGVTPAFLTLENGGMCMLGISLSGKGKCCLEIKAWDLMSSLGFTAKEITVQDLQRNTTNDGKFKAVINLPETQGIPFYLKMATFMDFLSIAVSSELIFIWKYKKVENIGVSLELIYVLKSCVAVQDIAFIANQNTQRKGPPSVVLGEPGGVKIYTAAQQPDVNAGASDLKYVPAYIPFPTCDIQNYVKDTAGRLWYLNPPYLREIVLPSSQGGYVFAVQPSHDQAEEVIKSSESGLIVQPWHVILSHYEINTLSFIEENVLAAGSHSAKSMSLWVGIDSSGFKRLEVT</sequence>
<gene>
    <name evidence="1" type="ORF">P5673_002601</name>
</gene>
<reference evidence="1" key="2">
    <citation type="journal article" date="2023" name="Science">
        <title>Genomic signatures of disease resistance in endangered staghorn corals.</title>
        <authorList>
            <person name="Vollmer S.V."/>
            <person name="Selwyn J.D."/>
            <person name="Despard B.A."/>
            <person name="Roesel C.L."/>
        </authorList>
    </citation>
    <scope>NUCLEOTIDE SEQUENCE</scope>
    <source>
        <strain evidence="1">K2</strain>
    </source>
</reference>
<dbReference type="EMBL" id="JARQWQ010000004">
    <property type="protein sequence ID" value="KAK2572366.1"/>
    <property type="molecule type" value="Genomic_DNA"/>
</dbReference>
<protein>
    <submittedName>
        <fullName evidence="1">Uncharacterized protein</fullName>
    </submittedName>
</protein>
<accession>A0AAD9R3H2</accession>